<dbReference type="EMBL" id="SDKK01000006">
    <property type="protein sequence ID" value="TYC60034.1"/>
    <property type="molecule type" value="Genomic_DNA"/>
</dbReference>
<accession>A0A6C2D297</accession>
<organism evidence="2 3">
    <name type="scientific">Zoogloea oleivorans</name>
    <dbReference type="NCBI Taxonomy" id="1552750"/>
    <lineage>
        <taxon>Bacteria</taxon>
        <taxon>Pseudomonadati</taxon>
        <taxon>Pseudomonadota</taxon>
        <taxon>Betaproteobacteria</taxon>
        <taxon>Rhodocyclales</taxon>
        <taxon>Zoogloeaceae</taxon>
        <taxon>Zoogloea</taxon>
    </lineage>
</organism>
<dbReference type="InterPro" id="IPR029058">
    <property type="entry name" value="AB_hydrolase_fold"/>
</dbReference>
<reference evidence="2 3" key="1">
    <citation type="submission" date="2019-01" db="EMBL/GenBank/DDBJ databases">
        <title>Zoogloea oleivorans genome sequencing and assembly.</title>
        <authorList>
            <person name="Tancsics A."/>
            <person name="Farkas M."/>
            <person name="Kriszt B."/>
            <person name="Maroti G."/>
            <person name="Horvath B."/>
        </authorList>
    </citation>
    <scope>NUCLEOTIDE SEQUENCE [LARGE SCALE GENOMIC DNA]</scope>
    <source>
        <strain evidence="2 3">Buc</strain>
    </source>
</reference>
<dbReference type="InterPro" id="IPR022742">
    <property type="entry name" value="Hydrolase_4"/>
</dbReference>
<dbReference type="InterPro" id="IPR017531">
    <property type="entry name" value="Hydrolase-1_PEP"/>
</dbReference>
<dbReference type="Gene3D" id="3.40.50.1820">
    <property type="entry name" value="alpha/beta hydrolase"/>
    <property type="match status" value="1"/>
</dbReference>
<protein>
    <submittedName>
        <fullName evidence="2">Hydrolase 1, exosortase A system-associated</fullName>
    </submittedName>
</protein>
<name>A0A6C2D297_9RHOO</name>
<dbReference type="OrthoDB" id="5379975at2"/>
<proteinExistence type="predicted"/>
<dbReference type="GO" id="GO:0016787">
    <property type="term" value="F:hydrolase activity"/>
    <property type="evidence" value="ECO:0007669"/>
    <property type="project" value="UniProtKB-KW"/>
</dbReference>
<dbReference type="SUPFAM" id="SSF53474">
    <property type="entry name" value="alpha/beta-Hydrolases"/>
    <property type="match status" value="1"/>
</dbReference>
<gene>
    <name evidence="2" type="ORF">ETQ85_07310</name>
</gene>
<feature type="domain" description="Serine aminopeptidase S33" evidence="1">
    <location>
        <begin position="40"/>
        <end position="150"/>
    </location>
</feature>
<dbReference type="NCBIfam" id="TIGR03100">
    <property type="entry name" value="hydr1_PEP"/>
    <property type="match status" value="1"/>
</dbReference>
<evidence type="ECO:0000313" key="2">
    <source>
        <dbReference type="EMBL" id="TYC60034.1"/>
    </source>
</evidence>
<evidence type="ECO:0000313" key="3">
    <source>
        <dbReference type="Proteomes" id="UP000389128"/>
    </source>
</evidence>
<keyword evidence="3" id="KW-1185">Reference proteome</keyword>
<sequence>MFECAGESLVGIVSAPLVPAEVGVLVIVGGPQYRAGAHRQFVLVARHLAVRGIPCMRFDYRGMGDSTGPASSFEALNDDIDAAIGAFLKAQPGLSRVVLWGLCDGASAVCLYPAETDRRVAGSLLLNPWVHTEAGEAKVFLKHYYLQRLTDPAFWKKLLGGKVSVLSSFGSLFSLLKVAGGSADKPSAAAAVQVEEATGSLPERMAKGLARRDDPLAVLLSGRDYVAREFDQMQASSAEWRAVLGRQGVEVLHFPEADHTFSGVGECDAVAEATLKWMQANGLARV</sequence>
<comment type="caution">
    <text evidence="2">The sequence shown here is derived from an EMBL/GenBank/DDBJ whole genome shotgun (WGS) entry which is preliminary data.</text>
</comment>
<keyword evidence="2" id="KW-0378">Hydrolase</keyword>
<dbReference type="Pfam" id="PF12146">
    <property type="entry name" value="Hydrolase_4"/>
    <property type="match status" value="1"/>
</dbReference>
<dbReference type="AlphaFoldDB" id="A0A6C2D297"/>
<evidence type="ECO:0000259" key="1">
    <source>
        <dbReference type="Pfam" id="PF12146"/>
    </source>
</evidence>
<dbReference type="Proteomes" id="UP000389128">
    <property type="component" value="Unassembled WGS sequence"/>
</dbReference>